<dbReference type="PANTHER" id="PTHR12911:SF8">
    <property type="entry name" value="KLAROID PROTEIN-RELATED"/>
    <property type="match status" value="1"/>
</dbReference>
<evidence type="ECO:0000256" key="6">
    <source>
        <dbReference type="SAM" id="Phobius"/>
    </source>
</evidence>
<evidence type="ECO:0000256" key="2">
    <source>
        <dbReference type="ARBA" id="ARBA00022692"/>
    </source>
</evidence>
<comment type="subcellular location">
    <subcellularLocation>
        <location evidence="1">Membrane</location>
    </subcellularLocation>
</comment>
<keyword evidence="5" id="KW-0175">Coiled coil</keyword>
<feature type="coiled-coil region" evidence="5">
    <location>
        <begin position="413"/>
        <end position="447"/>
    </location>
</feature>
<feature type="transmembrane region" description="Helical" evidence="6">
    <location>
        <begin position="20"/>
        <end position="43"/>
    </location>
</feature>
<evidence type="ECO:0000256" key="3">
    <source>
        <dbReference type="ARBA" id="ARBA00022989"/>
    </source>
</evidence>
<dbReference type="GO" id="GO:0043495">
    <property type="term" value="F:protein-membrane adaptor activity"/>
    <property type="evidence" value="ECO:0007669"/>
    <property type="project" value="TreeGrafter"/>
</dbReference>
<sequence length="812" mass="94640">MTNNPPNNKTNFLQKVVNDLGFFVTCISTFFWGILMFLVSIFLKFMHLDLFILRNLKKIKPPGLIVLSIILISSISFVIFHNTESDYTISIETKQILEKTVRNYLQNIVPKISPLEFRKLEELCLIEIKTNLKSTLKGYNQTEELLEYLILDNIKYSKKIQEIITEKLEKNFGIVLNPKDINSNLELIETFDPIVSKLTQKLNMLHNNNLKLENKILEMESKSNQYSTRIRGLTTSSEQIKKSVESVELILTRIPKVDNLNEKLFQFGKKLKEFEDTIEWLTDYLSPRATVQTNLATSASKMKTWIESQDIKINNCNQYIDDIRHGLSNEQLINALNAIEQNHLKLNEQINAFGNEIGIETNSLITLCNDYKDKSQNILEQTSLSQNSDGLIKNDFQILVEIKNSINDISTKCEKVQKDIEISQNRLNVINNKVDNLKNEYLDITKNQFFIQNNNRYDQDESGQINDVKPKDRVYNRLENEINNKIKELDLLISKVDQSFINLFDDNQYTEEQNMESINSLIKEEEKTNILKLLDSIVFFKDVDQMNLKNSKQYKIWKSLLNKVFQQLNDELLKYEANDWLQTKNTIGKKLNEKYSEIILGDQSQFISKTELTELISQLVQSEFHNREKELIFKSIKSYQNEKQIPKDISNQILSHISSPPYKGNSWMARHFGFEKNNPQIVLKERALKRGKCWPFSGNSGQIVIELNQPTIVTKITIGHITKEKAKSQSLKSAPKHFTVWGYQDQKDVLSSYQIGVLLGTFFYDINLNAPYQTFQTLNSEWNSQFKVIKFQFLSNYDHDYTCIYRIAIHNN</sequence>
<accession>A0AAV8AEJ0</accession>
<dbReference type="Pfam" id="PF07738">
    <property type="entry name" value="Sad1_UNC"/>
    <property type="match status" value="1"/>
</dbReference>
<feature type="domain" description="SUN" evidence="7">
    <location>
        <begin position="642"/>
        <end position="812"/>
    </location>
</feature>
<dbReference type="PANTHER" id="PTHR12911">
    <property type="entry name" value="SAD1/UNC-84-LIKE PROTEIN-RELATED"/>
    <property type="match status" value="1"/>
</dbReference>
<gene>
    <name evidence="8" type="ORF">M0812_04960</name>
</gene>
<dbReference type="GO" id="GO:0005635">
    <property type="term" value="C:nuclear envelope"/>
    <property type="evidence" value="ECO:0007669"/>
    <property type="project" value="UniProtKB-ARBA"/>
</dbReference>
<dbReference type="Proteomes" id="UP001146793">
    <property type="component" value="Unassembled WGS sequence"/>
</dbReference>
<feature type="coiled-coil region" evidence="5">
    <location>
        <begin position="329"/>
        <end position="356"/>
    </location>
</feature>
<comment type="caution">
    <text evidence="8">The sequence shown here is derived from an EMBL/GenBank/DDBJ whole genome shotgun (WGS) entry which is preliminary data.</text>
</comment>
<evidence type="ECO:0000259" key="7">
    <source>
        <dbReference type="PROSITE" id="PS51469"/>
    </source>
</evidence>
<evidence type="ECO:0000256" key="1">
    <source>
        <dbReference type="ARBA" id="ARBA00004370"/>
    </source>
</evidence>
<keyword evidence="3 6" id="KW-1133">Transmembrane helix</keyword>
<dbReference type="InterPro" id="IPR045119">
    <property type="entry name" value="SUN1-5"/>
</dbReference>
<protein>
    <submittedName>
        <fullName evidence="8">Klaroid isoform a-related</fullName>
    </submittedName>
</protein>
<keyword evidence="2 6" id="KW-0812">Transmembrane</keyword>
<evidence type="ECO:0000256" key="4">
    <source>
        <dbReference type="ARBA" id="ARBA00023136"/>
    </source>
</evidence>
<name>A0AAV8AEJ0_9EUKA</name>
<feature type="transmembrane region" description="Helical" evidence="6">
    <location>
        <begin position="64"/>
        <end position="81"/>
    </location>
</feature>
<feature type="coiled-coil region" evidence="5">
    <location>
        <begin position="195"/>
        <end position="222"/>
    </location>
</feature>
<dbReference type="Gene3D" id="2.60.120.260">
    <property type="entry name" value="Galactose-binding domain-like"/>
    <property type="match status" value="1"/>
</dbReference>
<dbReference type="PROSITE" id="PS51469">
    <property type="entry name" value="SUN"/>
    <property type="match status" value="1"/>
</dbReference>
<evidence type="ECO:0000313" key="9">
    <source>
        <dbReference type="Proteomes" id="UP001146793"/>
    </source>
</evidence>
<keyword evidence="4 6" id="KW-0472">Membrane</keyword>
<reference evidence="8" key="1">
    <citation type="submission" date="2022-08" db="EMBL/GenBank/DDBJ databases">
        <title>Novel sulphate-reducing endosymbionts in the free-living metamonad Anaeramoeba.</title>
        <authorList>
            <person name="Jerlstrom-Hultqvist J."/>
            <person name="Cepicka I."/>
            <person name="Gallot-Lavallee L."/>
            <person name="Salas-Leiva D."/>
            <person name="Curtis B.A."/>
            <person name="Zahonova K."/>
            <person name="Pipaliya S."/>
            <person name="Dacks J."/>
            <person name="Roger A.J."/>
        </authorList>
    </citation>
    <scope>NUCLEOTIDE SEQUENCE</scope>
    <source>
        <strain evidence="8">Busselton2</strain>
    </source>
</reference>
<evidence type="ECO:0000256" key="5">
    <source>
        <dbReference type="SAM" id="Coils"/>
    </source>
</evidence>
<proteinExistence type="predicted"/>
<dbReference type="EMBL" id="JANTQA010000010">
    <property type="protein sequence ID" value="KAJ3451290.1"/>
    <property type="molecule type" value="Genomic_DNA"/>
</dbReference>
<organism evidence="8 9">
    <name type="scientific">Anaeramoeba flamelloides</name>
    <dbReference type="NCBI Taxonomy" id="1746091"/>
    <lineage>
        <taxon>Eukaryota</taxon>
        <taxon>Metamonada</taxon>
        <taxon>Anaeramoebidae</taxon>
        <taxon>Anaeramoeba</taxon>
    </lineage>
</organism>
<dbReference type="GO" id="GO:0016020">
    <property type="term" value="C:membrane"/>
    <property type="evidence" value="ECO:0007669"/>
    <property type="project" value="UniProtKB-SubCell"/>
</dbReference>
<evidence type="ECO:0000313" key="8">
    <source>
        <dbReference type="EMBL" id="KAJ3451290.1"/>
    </source>
</evidence>
<dbReference type="InterPro" id="IPR012919">
    <property type="entry name" value="SUN_dom"/>
</dbReference>
<dbReference type="AlphaFoldDB" id="A0AAV8AEJ0"/>